<proteinExistence type="predicted"/>
<dbReference type="EMBL" id="GBRH01214038">
    <property type="protein sequence ID" value="JAD83857.1"/>
    <property type="molecule type" value="Transcribed_RNA"/>
</dbReference>
<dbReference type="EMBL" id="GBRH01197296">
    <property type="protein sequence ID" value="JAE00600.1"/>
    <property type="molecule type" value="Transcribed_RNA"/>
</dbReference>
<sequence length="52" mass="5679">MLILKLPHCQFPEQDAFIITSEPSNKQVPGHLQAITVSESGDNTIYQPGAIT</sequence>
<reference evidence="1" key="1">
    <citation type="submission" date="2014-09" db="EMBL/GenBank/DDBJ databases">
        <authorList>
            <person name="Magalhaes I.L.F."/>
            <person name="Oliveira U."/>
            <person name="Santos F.R."/>
            <person name="Vidigal T.H.D.A."/>
            <person name="Brescovit A.D."/>
            <person name="Santos A.J."/>
        </authorList>
    </citation>
    <scope>NUCLEOTIDE SEQUENCE</scope>
    <source>
        <tissue evidence="1">Shoot tissue taken approximately 20 cm above the soil surface</tissue>
    </source>
</reference>
<dbReference type="AlphaFoldDB" id="A0A0A9V0B4"/>
<protein>
    <submittedName>
        <fullName evidence="1">Uncharacterized protein</fullName>
    </submittedName>
</protein>
<accession>A0A0A9V0B4</accession>
<name>A0A0A9V0B4_ARUDO</name>
<evidence type="ECO:0000313" key="1">
    <source>
        <dbReference type="EMBL" id="JAD83857.1"/>
    </source>
</evidence>
<reference evidence="1" key="2">
    <citation type="journal article" date="2015" name="Data Brief">
        <title>Shoot transcriptome of the giant reed, Arundo donax.</title>
        <authorList>
            <person name="Barrero R.A."/>
            <person name="Guerrero F.D."/>
            <person name="Moolhuijzen P."/>
            <person name="Goolsby J.A."/>
            <person name="Tidwell J."/>
            <person name="Bellgard S.E."/>
            <person name="Bellgard M.I."/>
        </authorList>
    </citation>
    <scope>NUCLEOTIDE SEQUENCE</scope>
    <source>
        <tissue evidence="1">Shoot tissue taken approximately 20 cm above the soil surface</tissue>
    </source>
</reference>
<organism evidence="1">
    <name type="scientific">Arundo donax</name>
    <name type="common">Giant reed</name>
    <name type="synonym">Donax arundinaceus</name>
    <dbReference type="NCBI Taxonomy" id="35708"/>
    <lineage>
        <taxon>Eukaryota</taxon>
        <taxon>Viridiplantae</taxon>
        <taxon>Streptophyta</taxon>
        <taxon>Embryophyta</taxon>
        <taxon>Tracheophyta</taxon>
        <taxon>Spermatophyta</taxon>
        <taxon>Magnoliopsida</taxon>
        <taxon>Liliopsida</taxon>
        <taxon>Poales</taxon>
        <taxon>Poaceae</taxon>
        <taxon>PACMAD clade</taxon>
        <taxon>Arundinoideae</taxon>
        <taxon>Arundineae</taxon>
        <taxon>Arundo</taxon>
    </lineage>
</organism>